<dbReference type="AlphaFoldDB" id="A0A6S7KAX8"/>
<organism evidence="1 2">
    <name type="scientific">Paramuricea clavata</name>
    <name type="common">Red gorgonian</name>
    <name type="synonym">Violescent sea-whip</name>
    <dbReference type="NCBI Taxonomy" id="317549"/>
    <lineage>
        <taxon>Eukaryota</taxon>
        <taxon>Metazoa</taxon>
        <taxon>Cnidaria</taxon>
        <taxon>Anthozoa</taxon>
        <taxon>Octocorallia</taxon>
        <taxon>Malacalcyonacea</taxon>
        <taxon>Plexauridae</taxon>
        <taxon>Paramuricea</taxon>
    </lineage>
</organism>
<dbReference type="OrthoDB" id="6133475at2759"/>
<feature type="non-terminal residue" evidence="1">
    <location>
        <position position="363"/>
    </location>
</feature>
<dbReference type="CDD" id="cd00037">
    <property type="entry name" value="CLECT"/>
    <property type="match status" value="1"/>
</dbReference>
<dbReference type="EMBL" id="CACRXK020027359">
    <property type="protein sequence ID" value="CAB4040858.1"/>
    <property type="molecule type" value="Genomic_DNA"/>
</dbReference>
<name>A0A6S7KAX8_PARCT</name>
<dbReference type="Gene3D" id="3.10.100.10">
    <property type="entry name" value="Mannose-Binding Protein A, subunit A"/>
    <property type="match status" value="1"/>
</dbReference>
<evidence type="ECO:0008006" key="3">
    <source>
        <dbReference type="Google" id="ProtNLM"/>
    </source>
</evidence>
<evidence type="ECO:0000313" key="1">
    <source>
        <dbReference type="EMBL" id="CAB4040858.1"/>
    </source>
</evidence>
<feature type="non-terminal residue" evidence="1">
    <location>
        <position position="1"/>
    </location>
</feature>
<keyword evidence="2" id="KW-1185">Reference proteome</keyword>
<dbReference type="Gene3D" id="2.60.120.260">
    <property type="entry name" value="Galactose-binding domain-like"/>
    <property type="match status" value="1"/>
</dbReference>
<proteinExistence type="predicted"/>
<gene>
    <name evidence="1" type="ORF">PACLA_8A065061</name>
</gene>
<protein>
    <recommendedName>
        <fullName evidence="3">C-type lectin domain-containing protein</fullName>
    </recommendedName>
</protein>
<comment type="caution">
    <text evidence="1">The sequence shown here is derived from an EMBL/GenBank/DDBJ whole genome shotgun (WGS) entry which is preliminary data.</text>
</comment>
<dbReference type="InterPro" id="IPR050828">
    <property type="entry name" value="C-type_lectin/matrix_domain"/>
</dbReference>
<evidence type="ECO:0000313" key="2">
    <source>
        <dbReference type="Proteomes" id="UP001152795"/>
    </source>
</evidence>
<dbReference type="PANTHER" id="PTHR45710:SF26">
    <property type="entry name" value="RH26557P"/>
    <property type="match status" value="1"/>
</dbReference>
<dbReference type="Proteomes" id="UP001152795">
    <property type="component" value="Unassembled WGS sequence"/>
</dbReference>
<dbReference type="InterPro" id="IPR008979">
    <property type="entry name" value="Galactose-bd-like_sf"/>
</dbReference>
<dbReference type="InterPro" id="IPR016187">
    <property type="entry name" value="CTDL_fold"/>
</dbReference>
<dbReference type="SUPFAM" id="SSF56436">
    <property type="entry name" value="C-type lectin-like"/>
    <property type="match status" value="1"/>
</dbReference>
<sequence length="363" mass="41105">DSKCEYGWTELAGKCYKLFCEKLKWDDARIDCFKNEADLASLSHNKLNIAKEYLERVHVRLRGAKTMSVGLSKIGQEWKWINGENYNGSVASTRVTKGHLAWSSVKENDWILKAAGHSHYQDVEVTSDLYLCEKMRDNVASHKLVNHSSARSESSDLVDGDDETCITIEKGGHGFAWQIDLEHAIKIYRVKLTPSAKQRLDTTLDVSLLLNKKIIKSKSVHLTNKAMNVFFEPPTFSGFIRLETVSDETQISLCEVEAYGTDNLNELRGVLRSFTPEQPDIVDLSSLQESTKPAVPEIFHVMSRFARSDLKPSRGSYVQTLEAYFMPKDSGNYSFKTSGEDKATFIVRKIRDDTSSLTIKWDV</sequence>
<dbReference type="SUPFAM" id="SSF49785">
    <property type="entry name" value="Galactose-binding domain-like"/>
    <property type="match status" value="1"/>
</dbReference>
<accession>A0A6S7KAX8</accession>
<dbReference type="InterPro" id="IPR016186">
    <property type="entry name" value="C-type_lectin-like/link_sf"/>
</dbReference>
<dbReference type="PANTHER" id="PTHR45710">
    <property type="entry name" value="C-TYPE LECTIN DOMAIN-CONTAINING PROTEIN 180"/>
    <property type="match status" value="1"/>
</dbReference>
<reference evidence="1" key="1">
    <citation type="submission" date="2020-04" db="EMBL/GenBank/DDBJ databases">
        <authorList>
            <person name="Alioto T."/>
            <person name="Alioto T."/>
            <person name="Gomez Garrido J."/>
        </authorList>
    </citation>
    <scope>NUCLEOTIDE SEQUENCE</scope>
    <source>
        <strain evidence="1">A484AB</strain>
    </source>
</reference>